<feature type="region of interest" description="Disordered" evidence="1">
    <location>
        <begin position="1853"/>
        <end position="1896"/>
    </location>
</feature>
<evidence type="ECO:0000313" key="3">
    <source>
        <dbReference type="EMBL" id="KAH7429242.1"/>
    </source>
</evidence>
<dbReference type="PANTHER" id="PTHR23185:SF0">
    <property type="entry name" value="PROTEIN VIRILIZER HOMOLOG"/>
    <property type="match status" value="1"/>
</dbReference>
<accession>A0A8T2U1V0</accession>
<keyword evidence="4" id="KW-1185">Reference proteome</keyword>
<feature type="region of interest" description="Disordered" evidence="1">
    <location>
        <begin position="1917"/>
        <end position="1942"/>
    </location>
</feature>
<dbReference type="InterPro" id="IPR026736">
    <property type="entry name" value="Virilizer"/>
</dbReference>
<feature type="region of interest" description="Disordered" evidence="1">
    <location>
        <begin position="1538"/>
        <end position="1650"/>
    </location>
</feature>
<feature type="chain" id="PRO_5035726039" description="Virilizer N-terminal domain-containing protein" evidence="2">
    <location>
        <begin position="21"/>
        <end position="2217"/>
    </location>
</feature>
<feature type="compositionally biased region" description="Low complexity" evidence="1">
    <location>
        <begin position="1627"/>
        <end position="1640"/>
    </location>
</feature>
<organism evidence="3 4">
    <name type="scientific">Ceratopteris richardii</name>
    <name type="common">Triangle waterfern</name>
    <dbReference type="NCBI Taxonomy" id="49495"/>
    <lineage>
        <taxon>Eukaryota</taxon>
        <taxon>Viridiplantae</taxon>
        <taxon>Streptophyta</taxon>
        <taxon>Embryophyta</taxon>
        <taxon>Tracheophyta</taxon>
        <taxon>Polypodiopsida</taxon>
        <taxon>Polypodiidae</taxon>
        <taxon>Polypodiales</taxon>
        <taxon>Pteridineae</taxon>
        <taxon>Pteridaceae</taxon>
        <taxon>Parkerioideae</taxon>
        <taxon>Ceratopteris</taxon>
    </lineage>
</organism>
<dbReference type="OMA" id="WIGFAID"/>
<proteinExistence type="predicted"/>
<gene>
    <name evidence="3" type="ORF">KP509_09G038400</name>
</gene>
<comment type="caution">
    <text evidence="3">The sequence shown here is derived from an EMBL/GenBank/DDBJ whole genome shotgun (WGS) entry which is preliminary data.</text>
</comment>
<feature type="signal peptide" evidence="2">
    <location>
        <begin position="1"/>
        <end position="20"/>
    </location>
</feature>
<evidence type="ECO:0000256" key="2">
    <source>
        <dbReference type="SAM" id="SignalP"/>
    </source>
</evidence>
<reference evidence="3" key="1">
    <citation type="submission" date="2021-08" db="EMBL/GenBank/DDBJ databases">
        <title>WGS assembly of Ceratopteris richardii.</title>
        <authorList>
            <person name="Marchant D.B."/>
            <person name="Chen G."/>
            <person name="Jenkins J."/>
            <person name="Shu S."/>
            <person name="Leebens-Mack J."/>
            <person name="Grimwood J."/>
            <person name="Schmutz J."/>
            <person name="Soltis P."/>
            <person name="Soltis D."/>
            <person name="Chen Z.-H."/>
        </authorList>
    </citation>
    <scope>NUCLEOTIDE SEQUENCE</scope>
    <source>
        <strain evidence="3">Whitten #5841</strain>
        <tissue evidence="3">Leaf</tissue>
    </source>
</reference>
<evidence type="ECO:0008006" key="5">
    <source>
        <dbReference type="Google" id="ProtNLM"/>
    </source>
</evidence>
<dbReference type="PANTHER" id="PTHR23185">
    <property type="entry name" value="PROTEIN VIRILIZER HOMOLOG"/>
    <property type="match status" value="1"/>
</dbReference>
<sequence>MARPRPCVLFAQSFLHPVLAEYVDEVRFTEPVVICACEILELHTTSICQTLSLSGASFPQSFALEVFVRVGGEARFKRICPAFLYSPSASSVLEVQAAVTDHLVIRGSYRALSLVVYGNSVKELGQFNFDHEIDNTLSDAIIPPEAVFQPEDLPEALQDDLVCQSKVVTPLRNLRLIHEDVEISEAIHQLLSMSFQLTRLDATCVMTGKVFEIVLAAASAVLSEHGIESELPQMISSSKTHYEDKRVQNNNILQARDEMQLIYNQWQYKFASEKQAPSPLVDISDLLKGIFEWIKSSFELPLKAESDISVEEFLFAGLAAVLLICTDTRLCFQLVMVEGLDLLLGVLQCVSAESSAMALLILGALKCACQHAFACEALLGWWPASPSSTDSKHTSSFGYSTLLKTLLKTKRRNVSELACQVLHHLHAYQLASEFENEVETLLENPCGVKQPELTNQTLKKLSLYLNKLVKSLNAQELPHEWSPAQAACQFIADGDDNAFPSPPMAVFNWISASKFSLTTKDLNKQILLVLQERRFLSVLSALLSGPLLRELERNSSDSFLEFIASVEAIILLLINSRSGLLFLASDPDDATVLITALMGTKRFEERGFIDYRNANLLLSDGLVCQPQDVGHMLLTNLSVISVLDRLLGTTRDSESFLWLLWELSVFSRTEAGKQALSCITYFPEVFMLLLESLQLDSHSLTTDIREIRALNRAFIHSTAEVMQVILIDPVASSLAAWVPHALSLQKALQYCSPTTIDMAVGSQGLGSHSKDALCARLLDWVDAAVIFHKKGPVGLLRYVAALIAGSVTSVAVGGLPASDPVETDNTFGESAVSTELPSVSTLLGRGVTLGAAGTVLSDTALIQLTVSMRIMSSITHHPGVAAVLFGEGAMSVLYILLEYCASVLQSSTIDYDYMVEEDGDGDGITEMVMEQERELSLFGLLLPSLLLLLNLLKRLQLTHEEYRNTRLVEVLLQLHRCTCSRIASKVSVLHQATGALLFSAVLRVIASILAFWPVSGWMPSFFTKLLGINASSLVLSGTVPPLEPRETISVLWILGDMLPEEIPQICVNRMMTINVPQSLAITTMLGKKSMKSVGWHCEPAENAKLIQAMVLHLDYISLMVSHLASTATTLLEGLLTKLIVRMACQNPEHAATLLRPMLSLLKEQVTSGMISAESDLFQAEQVLRLLNELSRHPQSKRVMVREGVVQILLQKLDVNPLMVGSSSNSVQLLCLISDILVAICDPDITSSPNVPINVRLMKDCPGFHEYCRIVAWAYNLMLSLPLEKELDRIIRLLSKIVSHQLGRAAFASIAVVIGKRLSIYQHETTSADSCMVDISEIENQLAGVGSLVPFCKRILVVLSEAPDVLLILEILHHFAQAVIQFCAAGRSSCGLGALHLLFELDKMDTKEIFTSIISLLKTWSDSNVNDEELYNKRSSASLKVLQYVTGLLHLIGNIPTVLCLEQKVNQIVDRLQSSQSVIDEHLTVDLQATGYRLLPQLLFDIDGTETVWVSASMPEADESFYNRLKDKFTWECASDVSEKMPSGVSGKRKAANALDGGNKRHSTDGGMSGPVADMASSVNGGLSGRPVTISSAASASRRDTFRQRKPNTSRPPSMHVDDYVARERGSESTSILSGSTSQRSALGGGRPPSIHVDEFMARQRDRHFVVGAPTTAESHPSTSLQAQVQVETTKLETSTVSVKVSRPVMPEEDLQDVDIEVGVPDTDDLLSFPSGSELIPDVEKSTGLSANITKSSIETPILQTSLTVDIEPGIRLSAKEDISKADETQLGAPVSKTRQSFGDIKGNIPRSNIMHDTFQSTSLNVKVQMQQVGDKPPAPVVSVQVQESVSSTFSTTISQQEPGFPTSVGSQNIHHQSRHLQFNAAPPLPPSLPPPPPIPAGVIPEKFEVSSEMKMAPLLPSSAPLLTPAAPPPPPPPPRPSSSWQPADLNLARKDQVHAPAISTTTYGMGLVASQHSAQMGAIVGFSQAPLPPWPPVINDDTGALGAGRIAPPLPPTPPPFSSSQQGAVLQAPIASAVPSLPSPFQSIGRLLSETPSIFNTPTAIDSPSLERKFPPFPPISQAMPHLPPLLPPFQPPLPPGRPTMSQASPISSTLIQQHYLPVPSHQFMQSVPTFQFSVQTAAATTAMNMPQQSFPQPIHQTVPQQVTPVPQQQEPGSLLQQILASPEAIQDLLKDQNKLQSLLEQHPKLISLLQEKMNQS</sequence>
<dbReference type="GO" id="GO:0036396">
    <property type="term" value="C:RNA N6-methyladenosine methyltransferase complex"/>
    <property type="evidence" value="ECO:0007669"/>
    <property type="project" value="TreeGrafter"/>
</dbReference>
<dbReference type="EMBL" id="CM035414">
    <property type="protein sequence ID" value="KAH7429242.1"/>
    <property type="molecule type" value="Genomic_DNA"/>
</dbReference>
<evidence type="ECO:0000256" key="1">
    <source>
        <dbReference type="SAM" id="MobiDB-lite"/>
    </source>
</evidence>
<feature type="compositionally biased region" description="Polar residues" evidence="1">
    <location>
        <begin position="1853"/>
        <end position="1870"/>
    </location>
</feature>
<keyword evidence="2" id="KW-0732">Signal</keyword>
<name>A0A8T2U1V0_CERRI</name>
<dbReference type="GO" id="GO:0003723">
    <property type="term" value="F:RNA binding"/>
    <property type="evidence" value="ECO:0007669"/>
    <property type="project" value="TreeGrafter"/>
</dbReference>
<feature type="compositionally biased region" description="Pro residues" evidence="1">
    <location>
        <begin position="1882"/>
        <end position="1895"/>
    </location>
</feature>
<protein>
    <recommendedName>
        <fullName evidence="5">Virilizer N-terminal domain-containing protein</fullName>
    </recommendedName>
</protein>
<feature type="compositionally biased region" description="Pro residues" evidence="1">
    <location>
        <begin position="1925"/>
        <end position="1936"/>
    </location>
</feature>
<evidence type="ECO:0000313" key="4">
    <source>
        <dbReference type="Proteomes" id="UP000825935"/>
    </source>
</evidence>
<dbReference type="OrthoDB" id="2011702at2759"/>
<feature type="compositionally biased region" description="Basic and acidic residues" evidence="1">
    <location>
        <begin position="1615"/>
        <end position="1626"/>
    </location>
</feature>
<dbReference type="Proteomes" id="UP000825935">
    <property type="component" value="Chromosome 9"/>
</dbReference>